<evidence type="ECO:0000313" key="1">
    <source>
        <dbReference type="EMBL" id="CAJ2503656.1"/>
    </source>
</evidence>
<sequence length="90" mass="10230">MSEYDKYDSYNYLSPARQIRRRGGAMRGNENMYDSQATRAHELLDQYKRVVDLAEHLGELDDSLRVKRACATPVPSIVVPIYLVACSGHP</sequence>
<dbReference type="Proteomes" id="UP001295740">
    <property type="component" value="Unassembled WGS sequence"/>
</dbReference>
<dbReference type="EMBL" id="CAUWAG010000006">
    <property type="protein sequence ID" value="CAJ2503656.1"/>
    <property type="molecule type" value="Genomic_DNA"/>
</dbReference>
<accession>A0AAI8VEZ7</accession>
<evidence type="ECO:0000313" key="2">
    <source>
        <dbReference type="Proteomes" id="UP001295740"/>
    </source>
</evidence>
<comment type="caution">
    <text evidence="1">The sequence shown here is derived from an EMBL/GenBank/DDBJ whole genome shotgun (WGS) entry which is preliminary data.</text>
</comment>
<gene>
    <name evidence="1" type="ORF">KHLLAP_LOCUS4124</name>
</gene>
<reference evidence="1" key="1">
    <citation type="submission" date="2023-10" db="EMBL/GenBank/DDBJ databases">
        <authorList>
            <person name="Hackl T."/>
        </authorList>
    </citation>
    <scope>NUCLEOTIDE SEQUENCE</scope>
</reference>
<dbReference type="AlphaFoldDB" id="A0AAI8VEZ7"/>
<keyword evidence="2" id="KW-1185">Reference proteome</keyword>
<protein>
    <submittedName>
        <fullName evidence="1">Uu.00g110500.m01.CDS01</fullName>
    </submittedName>
</protein>
<proteinExistence type="predicted"/>
<organism evidence="1 2">
    <name type="scientific">Anthostomella pinea</name>
    <dbReference type="NCBI Taxonomy" id="933095"/>
    <lineage>
        <taxon>Eukaryota</taxon>
        <taxon>Fungi</taxon>
        <taxon>Dikarya</taxon>
        <taxon>Ascomycota</taxon>
        <taxon>Pezizomycotina</taxon>
        <taxon>Sordariomycetes</taxon>
        <taxon>Xylariomycetidae</taxon>
        <taxon>Xylariales</taxon>
        <taxon>Xylariaceae</taxon>
        <taxon>Anthostomella</taxon>
    </lineage>
</organism>
<name>A0AAI8VEZ7_9PEZI</name>